<comment type="caution">
    <text evidence="2">The sequence shown here is derived from an EMBL/GenBank/DDBJ whole genome shotgun (WGS) entry which is preliminary data.</text>
</comment>
<keyword evidence="2" id="KW-0966">Cell projection</keyword>
<feature type="compositionally biased region" description="Polar residues" evidence="1">
    <location>
        <begin position="1"/>
        <end position="25"/>
    </location>
</feature>
<dbReference type="EMBL" id="QSBY01000010">
    <property type="protein sequence ID" value="RHW69643.1"/>
    <property type="molecule type" value="Genomic_DNA"/>
</dbReference>
<keyword evidence="2" id="KW-0969">Cilium</keyword>
<evidence type="ECO:0000256" key="1">
    <source>
        <dbReference type="SAM" id="MobiDB-lite"/>
    </source>
</evidence>
<dbReference type="Proteomes" id="UP000266743">
    <property type="component" value="Chromosome 10"/>
</dbReference>
<evidence type="ECO:0000313" key="3">
    <source>
        <dbReference type="Proteomes" id="UP000266743"/>
    </source>
</evidence>
<feature type="region of interest" description="Disordered" evidence="1">
    <location>
        <begin position="1"/>
        <end position="29"/>
    </location>
</feature>
<keyword evidence="2" id="KW-0282">Flagellum</keyword>
<sequence>MYNNSPGEGRSPQEQAKEQPTTTPTVAEPLLEQVSTEVDSKQLKIPVKPSKPDYLPLSSFRRPKGPSVYAGAAAADDVAKGLLVSDAMHDMTFYTEVSKSLPDAGQPVLNSVFFSQRHIVNDSPSIEEEIAQIDSNIRLWRSSRLQQVLTKYDHDKTQHELDKEVSARIRKKEENERNRTLRRIDRMLDTLLPKVQETIDRISKEKYEHISAKTRETLDMKDKQRSETHRQVLRDMHAKQRQRLVERQYQKNMQERVALDTKHYFSYMEIMVDLRRSYLLLQEAFHELKKVVGVVEDEGKLRQRMEKNEQINRGDILQEMERRTIYLKAKRHASAVPKSH</sequence>
<accession>A0A3L6KZ49</accession>
<dbReference type="AlphaFoldDB" id="A0A3L6KZ49"/>
<protein>
    <submittedName>
        <fullName evidence="2">Paraflagellar rod protein</fullName>
    </submittedName>
</protein>
<name>A0A3L6KZ49_9TRYP</name>
<proteinExistence type="predicted"/>
<evidence type="ECO:0000313" key="2">
    <source>
        <dbReference type="EMBL" id="RHW69643.1"/>
    </source>
</evidence>
<reference evidence="2 3" key="1">
    <citation type="submission" date="2018-09" db="EMBL/GenBank/DDBJ databases">
        <title>whole genome sequence of T. equiperdum IVM-t1 strain.</title>
        <authorList>
            <person name="Suganuma K."/>
        </authorList>
    </citation>
    <scope>NUCLEOTIDE SEQUENCE [LARGE SCALE GENOMIC DNA]</scope>
    <source>
        <strain evidence="2 3">IVM-t1</strain>
    </source>
</reference>
<organism evidence="2 3">
    <name type="scientific">Trypanosoma brucei equiperdum</name>
    <dbReference type="NCBI Taxonomy" id="630700"/>
    <lineage>
        <taxon>Eukaryota</taxon>
        <taxon>Discoba</taxon>
        <taxon>Euglenozoa</taxon>
        <taxon>Kinetoplastea</taxon>
        <taxon>Metakinetoplastina</taxon>
        <taxon>Trypanosomatida</taxon>
        <taxon>Trypanosomatidae</taxon>
        <taxon>Trypanosoma</taxon>
    </lineage>
</organism>
<gene>
    <name evidence="2" type="ORF">DPX39_100117300</name>
</gene>